<dbReference type="PANTHER" id="PTHR33144:SF48">
    <property type="entry name" value="PLANT TRANSPOSASE (PTTA_EN_SPM FAMILY)"/>
    <property type="match status" value="1"/>
</dbReference>
<dbReference type="AlphaFoldDB" id="A0A4Y7LGP6"/>
<sequence>MISGQIWKKEIHQFLHSLQDIIDFICTSWSSWSSLILLSGCCCCYFAAVRSRIGPVLAGNMDENPQPPAVKKVRGGAKLNFLNKLKKGEKVSLEFCRGAPVGLNANKISAYCGKLALNGENYPFDIPDWSGMPHKEEKLEEAIEELKNIFHYSDEINFWVEEKIHEKWKASKRNMRLEHFDEKKTDAQNRASCPDKTQWANMLIYWRSPEFKKKSENGKASRKCLVVPHHGGIKSFVNHAIEIEETTQKKASRAAVYQKTYRVKEGKTPNPISEANRAQVEALERKNLEENGSDNDVSILELTSHDQLKGDKYSKIMGAEKPGRIRGVGSAIKVTKLIGESSSIVVQNNEENAVLRDEIKKLKEDQVHMQNDMERTS</sequence>
<dbReference type="Gramene" id="RZC83882">
    <property type="protein sequence ID" value="RZC83882"/>
    <property type="gene ID" value="C5167_046668"/>
</dbReference>
<reference evidence="2 3" key="1">
    <citation type="journal article" date="2018" name="Science">
        <title>The opium poppy genome and morphinan production.</title>
        <authorList>
            <person name="Guo L."/>
            <person name="Winzer T."/>
            <person name="Yang X."/>
            <person name="Li Y."/>
            <person name="Ning Z."/>
            <person name="He Z."/>
            <person name="Teodor R."/>
            <person name="Lu Y."/>
            <person name="Bowser T.A."/>
            <person name="Graham I.A."/>
            <person name="Ye K."/>
        </authorList>
    </citation>
    <scope>NUCLEOTIDE SEQUENCE [LARGE SCALE GENOMIC DNA]</scope>
    <source>
        <strain evidence="3">cv. HN1</strain>
        <tissue evidence="2">Leaves</tissue>
    </source>
</reference>
<dbReference type="PANTHER" id="PTHR33144">
    <property type="entry name" value="OS10G0409366 PROTEIN-RELATED"/>
    <property type="match status" value="1"/>
</dbReference>
<gene>
    <name evidence="2" type="ORF">C5167_046668</name>
</gene>
<proteinExistence type="predicted"/>
<dbReference type="Proteomes" id="UP000316621">
    <property type="component" value="Chromosome 11"/>
</dbReference>
<dbReference type="OMA" id="QTINHTT"/>
<evidence type="ECO:0000313" key="2">
    <source>
        <dbReference type="EMBL" id="RZC83882.1"/>
    </source>
</evidence>
<evidence type="ECO:0000256" key="1">
    <source>
        <dbReference type="SAM" id="Coils"/>
    </source>
</evidence>
<evidence type="ECO:0000313" key="3">
    <source>
        <dbReference type="Proteomes" id="UP000316621"/>
    </source>
</evidence>
<dbReference type="Pfam" id="PF03004">
    <property type="entry name" value="Transposase_24"/>
    <property type="match status" value="1"/>
</dbReference>
<dbReference type="InterPro" id="IPR004252">
    <property type="entry name" value="Probable_transposase_24"/>
</dbReference>
<protein>
    <submittedName>
        <fullName evidence="2">Uncharacterized protein</fullName>
    </submittedName>
</protein>
<name>A0A4Y7LGP6_PAPSO</name>
<accession>A0A4Y7LGP6</accession>
<feature type="coiled-coil region" evidence="1">
    <location>
        <begin position="345"/>
        <end position="372"/>
    </location>
</feature>
<keyword evidence="1" id="KW-0175">Coiled coil</keyword>
<dbReference type="EMBL" id="CM010725">
    <property type="protein sequence ID" value="RZC83882.1"/>
    <property type="molecule type" value="Genomic_DNA"/>
</dbReference>
<keyword evidence="3" id="KW-1185">Reference proteome</keyword>
<organism evidence="2 3">
    <name type="scientific">Papaver somniferum</name>
    <name type="common">Opium poppy</name>
    <dbReference type="NCBI Taxonomy" id="3469"/>
    <lineage>
        <taxon>Eukaryota</taxon>
        <taxon>Viridiplantae</taxon>
        <taxon>Streptophyta</taxon>
        <taxon>Embryophyta</taxon>
        <taxon>Tracheophyta</taxon>
        <taxon>Spermatophyta</taxon>
        <taxon>Magnoliopsida</taxon>
        <taxon>Ranunculales</taxon>
        <taxon>Papaveraceae</taxon>
        <taxon>Papaveroideae</taxon>
        <taxon>Papaver</taxon>
    </lineage>
</organism>